<proteinExistence type="predicted"/>
<dbReference type="AlphaFoldDB" id="A0A2Z7CX12"/>
<reference evidence="1 2" key="1">
    <citation type="journal article" date="2015" name="Proc. Natl. Acad. Sci. U.S.A.">
        <title>The resurrection genome of Boea hygrometrica: A blueprint for survival of dehydration.</title>
        <authorList>
            <person name="Xiao L."/>
            <person name="Yang G."/>
            <person name="Zhang L."/>
            <person name="Yang X."/>
            <person name="Zhao S."/>
            <person name="Ji Z."/>
            <person name="Zhou Q."/>
            <person name="Hu M."/>
            <person name="Wang Y."/>
            <person name="Chen M."/>
            <person name="Xu Y."/>
            <person name="Jin H."/>
            <person name="Xiao X."/>
            <person name="Hu G."/>
            <person name="Bao F."/>
            <person name="Hu Y."/>
            <person name="Wan P."/>
            <person name="Li L."/>
            <person name="Deng X."/>
            <person name="Kuang T."/>
            <person name="Xiang C."/>
            <person name="Zhu J.K."/>
            <person name="Oliver M.J."/>
            <person name="He Y."/>
        </authorList>
    </citation>
    <scope>NUCLEOTIDE SEQUENCE [LARGE SCALE GENOMIC DNA]</scope>
    <source>
        <strain evidence="2">cv. XS01</strain>
    </source>
</reference>
<sequence length="116" mass="12488">MDIVIWTRARSKSTINLLKVDKGFISQNNTLVTTLITLTLASNSRPPPPLPHIAAAGRRLAPPPLAGICSDQLFEENPSVLISSGLLLQADEGVSLPVVDLIDESTAAYREEPVFL</sequence>
<dbReference type="EMBL" id="KQ991838">
    <property type="protein sequence ID" value="KZV51278.1"/>
    <property type="molecule type" value="Genomic_DNA"/>
</dbReference>
<organism evidence="1 2">
    <name type="scientific">Dorcoceras hygrometricum</name>
    <dbReference type="NCBI Taxonomy" id="472368"/>
    <lineage>
        <taxon>Eukaryota</taxon>
        <taxon>Viridiplantae</taxon>
        <taxon>Streptophyta</taxon>
        <taxon>Embryophyta</taxon>
        <taxon>Tracheophyta</taxon>
        <taxon>Spermatophyta</taxon>
        <taxon>Magnoliopsida</taxon>
        <taxon>eudicotyledons</taxon>
        <taxon>Gunneridae</taxon>
        <taxon>Pentapetalae</taxon>
        <taxon>asterids</taxon>
        <taxon>lamiids</taxon>
        <taxon>Lamiales</taxon>
        <taxon>Gesneriaceae</taxon>
        <taxon>Didymocarpoideae</taxon>
        <taxon>Trichosporeae</taxon>
        <taxon>Loxocarpinae</taxon>
        <taxon>Dorcoceras</taxon>
    </lineage>
</organism>
<evidence type="ECO:0000313" key="1">
    <source>
        <dbReference type="EMBL" id="KZV51278.1"/>
    </source>
</evidence>
<name>A0A2Z7CX12_9LAMI</name>
<dbReference type="Proteomes" id="UP000250235">
    <property type="component" value="Unassembled WGS sequence"/>
</dbReference>
<keyword evidence="2" id="KW-1185">Reference proteome</keyword>
<protein>
    <submittedName>
        <fullName evidence="1">Uncharacterized protein</fullName>
    </submittedName>
</protein>
<evidence type="ECO:0000313" key="2">
    <source>
        <dbReference type="Proteomes" id="UP000250235"/>
    </source>
</evidence>
<accession>A0A2Z7CX12</accession>
<gene>
    <name evidence="1" type="ORF">F511_44186</name>
</gene>